<dbReference type="AlphaFoldDB" id="A0AAW1DLI4"/>
<comment type="caution">
    <text evidence="1">The sequence shown here is derived from an EMBL/GenBank/DDBJ whole genome shotgun (WGS) entry which is preliminary data.</text>
</comment>
<accession>A0AAW1DLI4</accession>
<name>A0AAW1DLI4_9HEMI</name>
<gene>
    <name evidence="1" type="ORF">O3M35_005759</name>
</gene>
<proteinExistence type="predicted"/>
<evidence type="ECO:0000313" key="2">
    <source>
        <dbReference type="Proteomes" id="UP001461498"/>
    </source>
</evidence>
<sequence>MFLYYFYFQHQKTFTIFGKYPSIREALKSRGWVQNFDLSRLTVPKQRQFDDDGKNLFMLEFLLS</sequence>
<keyword evidence="2" id="KW-1185">Reference proteome</keyword>
<organism evidence="1 2">
    <name type="scientific">Rhynocoris fuscipes</name>
    <dbReference type="NCBI Taxonomy" id="488301"/>
    <lineage>
        <taxon>Eukaryota</taxon>
        <taxon>Metazoa</taxon>
        <taxon>Ecdysozoa</taxon>
        <taxon>Arthropoda</taxon>
        <taxon>Hexapoda</taxon>
        <taxon>Insecta</taxon>
        <taxon>Pterygota</taxon>
        <taxon>Neoptera</taxon>
        <taxon>Paraneoptera</taxon>
        <taxon>Hemiptera</taxon>
        <taxon>Heteroptera</taxon>
        <taxon>Panheteroptera</taxon>
        <taxon>Cimicomorpha</taxon>
        <taxon>Reduviidae</taxon>
        <taxon>Harpactorinae</taxon>
        <taxon>Harpactorini</taxon>
        <taxon>Rhynocoris</taxon>
    </lineage>
</organism>
<evidence type="ECO:0000313" key="1">
    <source>
        <dbReference type="EMBL" id="KAK9511139.1"/>
    </source>
</evidence>
<protein>
    <submittedName>
        <fullName evidence="1">Uncharacterized protein</fullName>
    </submittedName>
</protein>
<dbReference type="EMBL" id="JAPXFL010000002">
    <property type="protein sequence ID" value="KAK9511139.1"/>
    <property type="molecule type" value="Genomic_DNA"/>
</dbReference>
<reference evidence="1 2" key="1">
    <citation type="submission" date="2022-12" db="EMBL/GenBank/DDBJ databases">
        <title>Chromosome-level genome assembly of true bugs.</title>
        <authorList>
            <person name="Ma L."/>
            <person name="Li H."/>
        </authorList>
    </citation>
    <scope>NUCLEOTIDE SEQUENCE [LARGE SCALE GENOMIC DNA]</scope>
    <source>
        <strain evidence="1">Lab_2022b</strain>
    </source>
</reference>
<dbReference type="Proteomes" id="UP001461498">
    <property type="component" value="Unassembled WGS sequence"/>
</dbReference>